<dbReference type="AlphaFoldDB" id="A0A8R1IZK0"/>
<organism evidence="1 2">
    <name type="scientific">Caenorhabditis japonica</name>
    <dbReference type="NCBI Taxonomy" id="281687"/>
    <lineage>
        <taxon>Eukaryota</taxon>
        <taxon>Metazoa</taxon>
        <taxon>Ecdysozoa</taxon>
        <taxon>Nematoda</taxon>
        <taxon>Chromadorea</taxon>
        <taxon>Rhabditida</taxon>
        <taxon>Rhabditina</taxon>
        <taxon>Rhabditomorpha</taxon>
        <taxon>Rhabditoidea</taxon>
        <taxon>Rhabditidae</taxon>
        <taxon>Peloderinae</taxon>
        <taxon>Caenorhabditis</taxon>
    </lineage>
</organism>
<reference evidence="2" key="1">
    <citation type="submission" date="2010-08" db="EMBL/GenBank/DDBJ databases">
        <authorList>
            <consortium name="Caenorhabditis japonica Sequencing Consortium"/>
            <person name="Wilson R.K."/>
        </authorList>
    </citation>
    <scope>NUCLEOTIDE SEQUENCE [LARGE SCALE GENOMIC DNA]</scope>
    <source>
        <strain evidence="2">DF5081</strain>
    </source>
</reference>
<dbReference type="EnsemblMetazoa" id="CJA40316.1">
    <property type="protein sequence ID" value="CJA40316.1"/>
    <property type="gene ID" value="WBGene00216164"/>
</dbReference>
<sequence>MRIMTRRLLDPVGREENMKNNSRPFFFFLSPTCQFTYLIPIANLPLCQYHSLCQLSETTHDSCLQSR</sequence>
<name>A0A8R1IZK0_CAEJA</name>
<accession>A0A8R1IZK0</accession>
<keyword evidence="2" id="KW-1185">Reference proteome</keyword>
<reference evidence="1" key="2">
    <citation type="submission" date="2022-06" db="UniProtKB">
        <authorList>
            <consortium name="EnsemblMetazoa"/>
        </authorList>
    </citation>
    <scope>IDENTIFICATION</scope>
    <source>
        <strain evidence="1">DF5081</strain>
    </source>
</reference>
<protein>
    <submittedName>
        <fullName evidence="1">Uncharacterized protein</fullName>
    </submittedName>
</protein>
<dbReference type="Proteomes" id="UP000005237">
    <property type="component" value="Unassembled WGS sequence"/>
</dbReference>
<evidence type="ECO:0000313" key="1">
    <source>
        <dbReference type="EnsemblMetazoa" id="CJA40316.1"/>
    </source>
</evidence>
<evidence type="ECO:0000313" key="2">
    <source>
        <dbReference type="Proteomes" id="UP000005237"/>
    </source>
</evidence>
<proteinExistence type="predicted"/>